<feature type="compositionally biased region" description="Basic residues" evidence="1">
    <location>
        <begin position="52"/>
        <end position="61"/>
    </location>
</feature>
<sequence>MQQEPAPLPTLPVSEVEEFFHGLEAQLKVPTPPTVSSNIMTTPTTVAEQRQPPKRPVKHLNGKQMIKMQDSPIARPNRRKGEPKQANSRNIVAIRFCKHCRPRIQKELTAAHRTIACCPKCVLCTCG</sequence>
<dbReference type="InParanoid" id="G0PH90"/>
<keyword evidence="3" id="KW-1185">Reference proteome</keyword>
<gene>
    <name evidence="2" type="ORF">CAEBREN_16174</name>
</gene>
<name>G0PH90_CAEBE</name>
<proteinExistence type="predicted"/>
<evidence type="ECO:0000313" key="3">
    <source>
        <dbReference type="Proteomes" id="UP000008068"/>
    </source>
</evidence>
<evidence type="ECO:0000313" key="2">
    <source>
        <dbReference type="EMBL" id="EGT56177.1"/>
    </source>
</evidence>
<evidence type="ECO:0000256" key="1">
    <source>
        <dbReference type="SAM" id="MobiDB-lite"/>
    </source>
</evidence>
<organism evidence="3">
    <name type="scientific">Caenorhabditis brenneri</name>
    <name type="common">Nematode worm</name>
    <dbReference type="NCBI Taxonomy" id="135651"/>
    <lineage>
        <taxon>Eukaryota</taxon>
        <taxon>Metazoa</taxon>
        <taxon>Ecdysozoa</taxon>
        <taxon>Nematoda</taxon>
        <taxon>Chromadorea</taxon>
        <taxon>Rhabditida</taxon>
        <taxon>Rhabditina</taxon>
        <taxon>Rhabditomorpha</taxon>
        <taxon>Rhabditoidea</taxon>
        <taxon>Rhabditidae</taxon>
        <taxon>Peloderinae</taxon>
        <taxon>Caenorhabditis</taxon>
    </lineage>
</organism>
<protein>
    <submittedName>
        <fullName evidence="2">Uncharacterized protein</fullName>
    </submittedName>
</protein>
<feature type="compositionally biased region" description="Polar residues" evidence="1">
    <location>
        <begin position="34"/>
        <end position="48"/>
    </location>
</feature>
<dbReference type="EMBL" id="GL380467">
    <property type="protein sequence ID" value="EGT56177.1"/>
    <property type="molecule type" value="Genomic_DNA"/>
</dbReference>
<dbReference type="AlphaFoldDB" id="G0PH90"/>
<accession>G0PH90</accession>
<dbReference type="Proteomes" id="UP000008068">
    <property type="component" value="Unassembled WGS sequence"/>
</dbReference>
<dbReference type="HOGENOM" id="CLU_1972441_0_0_1"/>
<feature type="region of interest" description="Disordered" evidence="1">
    <location>
        <begin position="30"/>
        <end position="87"/>
    </location>
</feature>
<reference evidence="3" key="1">
    <citation type="submission" date="2011-07" db="EMBL/GenBank/DDBJ databases">
        <authorList>
            <consortium name="Caenorhabditis brenneri Sequencing and Analysis Consortium"/>
            <person name="Wilson R.K."/>
        </authorList>
    </citation>
    <scope>NUCLEOTIDE SEQUENCE [LARGE SCALE GENOMIC DNA]</scope>
    <source>
        <strain evidence="3">PB2801</strain>
    </source>
</reference>
<dbReference type="OrthoDB" id="5899510at2759"/>